<feature type="domain" description="DUF3669" evidence="1">
    <location>
        <begin position="257"/>
        <end position="321"/>
    </location>
</feature>
<dbReference type="PANTHER" id="PTHR40780:SF3">
    <property type="entry name" value="DUF3669 DOMAIN-CONTAINING PROTEIN"/>
    <property type="match status" value="1"/>
</dbReference>
<name>A0AA40F4R2_9PEZI</name>
<dbReference type="Proteomes" id="UP001172155">
    <property type="component" value="Unassembled WGS sequence"/>
</dbReference>
<dbReference type="Pfam" id="PF12417">
    <property type="entry name" value="DUF3669"/>
    <property type="match status" value="1"/>
</dbReference>
<proteinExistence type="predicted"/>
<accession>A0AA40F4R2</accession>
<comment type="caution">
    <text evidence="2">The sequence shown here is derived from an EMBL/GenBank/DDBJ whole genome shotgun (WGS) entry which is preliminary data.</text>
</comment>
<organism evidence="2 3">
    <name type="scientific">Schizothecium vesticola</name>
    <dbReference type="NCBI Taxonomy" id="314040"/>
    <lineage>
        <taxon>Eukaryota</taxon>
        <taxon>Fungi</taxon>
        <taxon>Dikarya</taxon>
        <taxon>Ascomycota</taxon>
        <taxon>Pezizomycotina</taxon>
        <taxon>Sordariomycetes</taxon>
        <taxon>Sordariomycetidae</taxon>
        <taxon>Sordariales</taxon>
        <taxon>Schizotheciaceae</taxon>
        <taxon>Schizothecium</taxon>
    </lineage>
</organism>
<evidence type="ECO:0000313" key="2">
    <source>
        <dbReference type="EMBL" id="KAK0750876.1"/>
    </source>
</evidence>
<sequence>MSELMTGNSDTILARIGYGTCGSVWANLANVDAVPAGIVLKRTDSVPDCPGSLKNELLIHKRITSKVPYHKEPPTSPGFLVNIPHNIAFLEANAPAWDGILPRLPRGFETCQALVNERIMPLDRPSRRLLITNYIAPAKSDPEAIDYVTDSSSNVHCLVRPYLGRRQAGMAHSFSSFHPVSLRNCPLYVDQMMALGLPLKEYACAIADALAFMYWEVKIDAADVEYVLGRSRPAGTNNDIHLGSRPFTHSTFGDHALWILDFDNCQPIRMDMVGVRAAADKFWRNDPYYPTPDYRNDDDKAIWVAFRERFLATSKEILKDEDEEVRKLPMQLMVQVLETVGTYNNRGSRPRKTSIRH</sequence>
<reference evidence="2" key="1">
    <citation type="submission" date="2023-06" db="EMBL/GenBank/DDBJ databases">
        <title>Genome-scale phylogeny and comparative genomics of the fungal order Sordariales.</title>
        <authorList>
            <consortium name="Lawrence Berkeley National Laboratory"/>
            <person name="Hensen N."/>
            <person name="Bonometti L."/>
            <person name="Westerberg I."/>
            <person name="Brannstrom I.O."/>
            <person name="Guillou S."/>
            <person name="Cros-Aarteil S."/>
            <person name="Calhoun S."/>
            <person name="Haridas S."/>
            <person name="Kuo A."/>
            <person name="Mondo S."/>
            <person name="Pangilinan J."/>
            <person name="Riley R."/>
            <person name="LaButti K."/>
            <person name="Andreopoulos B."/>
            <person name="Lipzen A."/>
            <person name="Chen C."/>
            <person name="Yanf M."/>
            <person name="Daum C."/>
            <person name="Ng V."/>
            <person name="Clum A."/>
            <person name="Steindorff A."/>
            <person name="Ohm R."/>
            <person name="Martin F."/>
            <person name="Silar P."/>
            <person name="Natvig D."/>
            <person name="Lalanne C."/>
            <person name="Gautier V."/>
            <person name="Ament-velasquez S.L."/>
            <person name="Kruys A."/>
            <person name="Hutchinson M.I."/>
            <person name="Powell A.J."/>
            <person name="Barry K."/>
            <person name="Miller A.N."/>
            <person name="Grigoriev I.V."/>
            <person name="Debuchy R."/>
            <person name="Gladieux P."/>
            <person name="Thoren M.H."/>
            <person name="Johannesson H."/>
        </authorList>
    </citation>
    <scope>NUCLEOTIDE SEQUENCE</scope>
    <source>
        <strain evidence="2">SMH3187-1</strain>
    </source>
</reference>
<dbReference type="AlphaFoldDB" id="A0AA40F4R2"/>
<gene>
    <name evidence="2" type="ORF">B0T18DRAFT_317315</name>
</gene>
<dbReference type="EMBL" id="JAUKUD010000002">
    <property type="protein sequence ID" value="KAK0750876.1"/>
    <property type="molecule type" value="Genomic_DNA"/>
</dbReference>
<dbReference type="PANTHER" id="PTHR40780">
    <property type="entry name" value="DUF3669 DOMAIN-CONTAINING PROTEIN"/>
    <property type="match status" value="1"/>
</dbReference>
<evidence type="ECO:0000259" key="1">
    <source>
        <dbReference type="Pfam" id="PF12417"/>
    </source>
</evidence>
<keyword evidence="3" id="KW-1185">Reference proteome</keyword>
<evidence type="ECO:0000313" key="3">
    <source>
        <dbReference type="Proteomes" id="UP001172155"/>
    </source>
</evidence>
<protein>
    <submittedName>
        <fullName evidence="2">Zinc finger protein-domain-containing protein</fullName>
    </submittedName>
</protein>
<dbReference type="InterPro" id="IPR022137">
    <property type="entry name" value="Znf_prot_DUF3669"/>
</dbReference>